<dbReference type="CDD" id="cd10719">
    <property type="entry name" value="DnaJ_zf"/>
    <property type="match status" value="1"/>
</dbReference>
<feature type="zinc finger region" description="CR-type" evidence="5">
    <location>
        <begin position="132"/>
        <end position="216"/>
    </location>
</feature>
<dbReference type="InterPro" id="IPR001623">
    <property type="entry name" value="DnaJ_domain"/>
</dbReference>
<reference evidence="9" key="1">
    <citation type="submission" date="2021-05" db="EMBL/GenBank/DDBJ databases">
        <title>A free-living protist that lacks canonical eukaryotic 1 DNA replication and segregation systems.</title>
        <authorList>
            <person name="Salas-Leiva D.E."/>
            <person name="Tromer E.C."/>
            <person name="Curtis B.A."/>
            <person name="Jerlstrom-Hultqvist J."/>
            <person name="Kolisko M."/>
            <person name="Yi Z."/>
            <person name="Salas-Leiva J.S."/>
            <person name="Gallot-Lavallee L."/>
            <person name="Kops G.J.P.L."/>
            <person name="Archibald J.M."/>
            <person name="Simpson A.G.B."/>
            <person name="Roger A.J."/>
        </authorList>
    </citation>
    <scope>NUCLEOTIDE SEQUENCE</scope>
    <source>
        <strain evidence="9">BICM</strain>
    </source>
</reference>
<feature type="domain" description="J" evidence="7">
    <location>
        <begin position="7"/>
        <end position="72"/>
    </location>
</feature>
<evidence type="ECO:0000256" key="5">
    <source>
        <dbReference type="PROSITE-ProRule" id="PRU00546"/>
    </source>
</evidence>
<dbReference type="InterPro" id="IPR018253">
    <property type="entry name" value="DnaJ_domain_CS"/>
</dbReference>
<dbReference type="GO" id="GO:0051082">
    <property type="term" value="F:unfolded protein binding"/>
    <property type="evidence" value="ECO:0007669"/>
    <property type="project" value="InterPro"/>
</dbReference>
<evidence type="ECO:0000256" key="3">
    <source>
        <dbReference type="ARBA" id="ARBA00022771"/>
    </source>
</evidence>
<dbReference type="PROSITE" id="PS50076">
    <property type="entry name" value="DNAJ_2"/>
    <property type="match status" value="1"/>
</dbReference>
<dbReference type="InterPro" id="IPR001305">
    <property type="entry name" value="HSP_DnaJ_Cys-rich_dom"/>
</dbReference>
<dbReference type="GO" id="GO:0005524">
    <property type="term" value="F:ATP binding"/>
    <property type="evidence" value="ECO:0007669"/>
    <property type="project" value="InterPro"/>
</dbReference>
<keyword evidence="1 5" id="KW-0479">Metal-binding</keyword>
<name>A0A8J6EB03_9EUKA</name>
<dbReference type="SUPFAM" id="SSF57938">
    <property type="entry name" value="DnaJ/Hsp40 cysteine-rich domain"/>
    <property type="match status" value="1"/>
</dbReference>
<dbReference type="InterPro" id="IPR008971">
    <property type="entry name" value="HSP40/DnaJ_pept-bd"/>
</dbReference>
<evidence type="ECO:0000256" key="4">
    <source>
        <dbReference type="ARBA" id="ARBA00022833"/>
    </source>
</evidence>
<comment type="caution">
    <text evidence="9">The sequence shown here is derived from an EMBL/GenBank/DDBJ whole genome shotgun (WGS) entry which is preliminary data.</text>
</comment>
<dbReference type="GO" id="GO:0009408">
    <property type="term" value="P:response to heat"/>
    <property type="evidence" value="ECO:0007669"/>
    <property type="project" value="InterPro"/>
</dbReference>
<dbReference type="Pfam" id="PF00684">
    <property type="entry name" value="DnaJ_CXXCXGXG"/>
    <property type="match status" value="1"/>
</dbReference>
<evidence type="ECO:0000313" key="9">
    <source>
        <dbReference type="EMBL" id="KAG9395860.1"/>
    </source>
</evidence>
<dbReference type="Gene3D" id="2.60.260.20">
    <property type="entry name" value="Urease metallochaperone UreE, N-terminal domain"/>
    <property type="match status" value="2"/>
</dbReference>
<evidence type="ECO:0000256" key="1">
    <source>
        <dbReference type="ARBA" id="ARBA00022723"/>
    </source>
</evidence>
<dbReference type="HAMAP" id="MF_01152">
    <property type="entry name" value="DnaJ"/>
    <property type="match status" value="1"/>
</dbReference>
<proteinExistence type="inferred from homology"/>
<dbReference type="AlphaFoldDB" id="A0A8J6EB03"/>
<dbReference type="Proteomes" id="UP000717585">
    <property type="component" value="Unassembled WGS sequence"/>
</dbReference>
<keyword evidence="2" id="KW-0677">Repeat</keyword>
<organism evidence="9 10">
    <name type="scientific">Carpediemonas membranifera</name>
    <dbReference type="NCBI Taxonomy" id="201153"/>
    <lineage>
        <taxon>Eukaryota</taxon>
        <taxon>Metamonada</taxon>
        <taxon>Carpediemonas-like organisms</taxon>
        <taxon>Carpediemonas</taxon>
    </lineage>
</organism>
<accession>A0A8J6EB03</accession>
<dbReference type="Pfam" id="PF00226">
    <property type="entry name" value="DnaJ"/>
    <property type="match status" value="1"/>
</dbReference>
<evidence type="ECO:0000256" key="6">
    <source>
        <dbReference type="SAM" id="MobiDB-lite"/>
    </source>
</evidence>
<evidence type="ECO:0000313" key="10">
    <source>
        <dbReference type="Proteomes" id="UP000717585"/>
    </source>
</evidence>
<evidence type="ECO:0000259" key="7">
    <source>
        <dbReference type="PROSITE" id="PS50076"/>
    </source>
</evidence>
<dbReference type="EMBL" id="JAHDYR010000008">
    <property type="protein sequence ID" value="KAG9395860.1"/>
    <property type="molecule type" value="Genomic_DNA"/>
</dbReference>
<dbReference type="SUPFAM" id="SSF49493">
    <property type="entry name" value="HSP40/DnaJ peptide-binding domain"/>
    <property type="match status" value="2"/>
</dbReference>
<keyword evidence="10" id="KW-1185">Reference proteome</keyword>
<dbReference type="InterPro" id="IPR012724">
    <property type="entry name" value="DnaJ"/>
</dbReference>
<dbReference type="OrthoDB" id="550424at2759"/>
<dbReference type="GO" id="GO:0008270">
    <property type="term" value="F:zinc ion binding"/>
    <property type="evidence" value="ECO:0007669"/>
    <property type="project" value="UniProtKB-KW"/>
</dbReference>
<dbReference type="InterPro" id="IPR002939">
    <property type="entry name" value="DnaJ_C"/>
</dbReference>
<dbReference type="CDD" id="cd10747">
    <property type="entry name" value="DnaJ_C"/>
    <property type="match status" value="1"/>
</dbReference>
<evidence type="ECO:0000256" key="2">
    <source>
        <dbReference type="ARBA" id="ARBA00022737"/>
    </source>
</evidence>
<dbReference type="PRINTS" id="PR00625">
    <property type="entry name" value="JDOMAIN"/>
</dbReference>
<feature type="region of interest" description="Disordered" evidence="6">
    <location>
        <begin position="373"/>
        <end position="409"/>
    </location>
</feature>
<dbReference type="GO" id="GO:0006457">
    <property type="term" value="P:protein folding"/>
    <property type="evidence" value="ECO:0007669"/>
    <property type="project" value="InterPro"/>
</dbReference>
<dbReference type="Gene3D" id="2.10.230.10">
    <property type="entry name" value="Heat shock protein DnaJ, cysteine-rich domain"/>
    <property type="match status" value="1"/>
</dbReference>
<evidence type="ECO:0000259" key="8">
    <source>
        <dbReference type="PROSITE" id="PS51188"/>
    </source>
</evidence>
<dbReference type="PROSITE" id="PS51188">
    <property type="entry name" value="ZF_CR"/>
    <property type="match status" value="1"/>
</dbReference>
<dbReference type="SMART" id="SM00271">
    <property type="entry name" value="DnaJ"/>
    <property type="match status" value="1"/>
</dbReference>
<protein>
    <submittedName>
        <fullName evidence="9">Chaperone DnaJ</fullName>
    </submittedName>
</protein>
<dbReference type="CDD" id="cd06257">
    <property type="entry name" value="DnaJ"/>
    <property type="match status" value="1"/>
</dbReference>
<dbReference type="PANTHER" id="PTHR43888">
    <property type="entry name" value="DNAJ-LIKE-2, ISOFORM A-RELATED"/>
    <property type="match status" value="1"/>
</dbReference>
<dbReference type="InterPro" id="IPR044713">
    <property type="entry name" value="DNJA1/2-like"/>
</dbReference>
<dbReference type="Gene3D" id="1.10.287.110">
    <property type="entry name" value="DnaJ domain"/>
    <property type="match status" value="1"/>
</dbReference>
<dbReference type="FunFam" id="2.60.260.20:FF:000003">
    <property type="entry name" value="DnaJ subfamily A member 2"/>
    <property type="match status" value="1"/>
</dbReference>
<dbReference type="InterPro" id="IPR036410">
    <property type="entry name" value="HSP_DnaJ_Cys-rich_dom_sf"/>
</dbReference>
<keyword evidence="4 5" id="KW-0862">Zinc</keyword>
<dbReference type="PROSITE" id="PS00636">
    <property type="entry name" value="DNAJ_1"/>
    <property type="match status" value="1"/>
</dbReference>
<dbReference type="GO" id="GO:0030544">
    <property type="term" value="F:Hsp70 protein binding"/>
    <property type="evidence" value="ECO:0007669"/>
    <property type="project" value="InterPro"/>
</dbReference>
<feature type="domain" description="CR-type" evidence="8">
    <location>
        <begin position="132"/>
        <end position="216"/>
    </location>
</feature>
<dbReference type="FunFam" id="2.10.230.10:FF:000001">
    <property type="entry name" value="DnaJ subfamily A member 2"/>
    <property type="match status" value="1"/>
</dbReference>
<gene>
    <name evidence="9" type="ORF">J8273_2775</name>
</gene>
<dbReference type="InterPro" id="IPR036869">
    <property type="entry name" value="J_dom_sf"/>
</dbReference>
<dbReference type="Pfam" id="PF01556">
    <property type="entry name" value="DnaJ_C"/>
    <property type="match status" value="1"/>
</dbReference>
<keyword evidence="3 5" id="KW-0863">Zinc-finger</keyword>
<dbReference type="SUPFAM" id="SSF46565">
    <property type="entry name" value="Chaperone J-domain"/>
    <property type="match status" value="1"/>
</dbReference>
<sequence length="409" mass="44424">MSNDDRSFYEILGVGKNATDAEIKKAYRKLAAKYHPDKAGDDPEAMAKFKEMSEAYQVLSDSQKKNIYDQYGKEGLKNDGMGGMGGFGGMADLFDMMGGGFGGMRGGRRAGPRKGEDIVHRLAVSLDDLYKGRSSKMAVTRDIMCPDCHGSGSISGKSATCPDCRGQGVRLVMRQIGPGMVQQMQQRCGKCNGTGQSVAAGDLCKKCKGHRTVKDKKVLEVTIEKGMSNGKKIVFRGEGQAEPEGEPGDIVFVIAEKEHPTFKRQGQHLIIGKTIPLGSALTGVSFHITHMDGRKLLVQTQPGQVITPEMVLCVDGEGMPVHRRPFEKGNLFIKFEVQFPNRLDATQTGLLKKLLPCSPMETEKADDETITMTPFDQSKLRETMTGGNAYDSDEDIGHGGGPGMQCQSQ</sequence>